<dbReference type="AlphaFoldDB" id="A0A258HN77"/>
<evidence type="ECO:0000313" key="3">
    <source>
        <dbReference type="Proteomes" id="UP000216147"/>
    </source>
</evidence>
<protein>
    <recommendedName>
        <fullName evidence="4">CopG family transcriptional regulator</fullName>
    </recommendedName>
</protein>
<keyword evidence="1" id="KW-0732">Signal</keyword>
<organism evidence="2 3">
    <name type="scientific">Brevundimonas subvibrioides</name>
    <dbReference type="NCBI Taxonomy" id="74313"/>
    <lineage>
        <taxon>Bacteria</taxon>
        <taxon>Pseudomonadati</taxon>
        <taxon>Pseudomonadota</taxon>
        <taxon>Alphaproteobacteria</taxon>
        <taxon>Caulobacterales</taxon>
        <taxon>Caulobacteraceae</taxon>
        <taxon>Brevundimonas</taxon>
    </lineage>
</organism>
<dbReference type="Pfam" id="PF04214">
    <property type="entry name" value="DUF411"/>
    <property type="match status" value="1"/>
</dbReference>
<proteinExistence type="predicted"/>
<dbReference type="Proteomes" id="UP000216147">
    <property type="component" value="Unassembled WGS sequence"/>
</dbReference>
<comment type="caution">
    <text evidence="2">The sequence shown here is derived from an EMBL/GenBank/DDBJ whole genome shotgun (WGS) entry which is preliminary data.</text>
</comment>
<feature type="chain" id="PRO_5013056393" description="CopG family transcriptional regulator" evidence="1">
    <location>
        <begin position="32"/>
        <end position="164"/>
    </location>
</feature>
<evidence type="ECO:0000313" key="2">
    <source>
        <dbReference type="EMBL" id="OYX58064.1"/>
    </source>
</evidence>
<feature type="signal peptide" evidence="1">
    <location>
        <begin position="1"/>
        <end position="31"/>
    </location>
</feature>
<dbReference type="InterPro" id="IPR007332">
    <property type="entry name" value="DUF411"/>
</dbReference>
<accession>A0A258HN77</accession>
<name>A0A258HN77_9CAUL</name>
<reference evidence="2 3" key="1">
    <citation type="submission" date="2017-03" db="EMBL/GenBank/DDBJ databases">
        <title>Lifting the veil on microbial sulfur biogeochemistry in mining wastewaters.</title>
        <authorList>
            <person name="Kantor R.S."/>
            <person name="Colenbrander Nelson T."/>
            <person name="Marshall S."/>
            <person name="Bennett D."/>
            <person name="Apte S."/>
            <person name="Camacho D."/>
            <person name="Thomas B.C."/>
            <person name="Warren L.A."/>
            <person name="Banfield J.F."/>
        </authorList>
    </citation>
    <scope>NUCLEOTIDE SEQUENCE [LARGE SCALE GENOMIC DNA]</scope>
    <source>
        <strain evidence="2">32-68-21</strain>
    </source>
</reference>
<sequence>MSLSPAPQLAPSRRSLVLALPGLALASSVWASPVLAGQAVQAITVYKTPWCGCCGAWVQHMTAAGWTATVRELEDLAPIRRRYGVPDTLASCHTGVVGSYAIEGHVPSEDVVRLVRERPDAFGLSVPGMPAGSPGMPAPAGRAQAFQTLLILKNGTTRMFASHG</sequence>
<evidence type="ECO:0008006" key="4">
    <source>
        <dbReference type="Google" id="ProtNLM"/>
    </source>
</evidence>
<dbReference type="EMBL" id="NCEQ01000003">
    <property type="protein sequence ID" value="OYX58064.1"/>
    <property type="molecule type" value="Genomic_DNA"/>
</dbReference>
<gene>
    <name evidence="2" type="ORF">B7Y86_03370</name>
</gene>
<evidence type="ECO:0000256" key="1">
    <source>
        <dbReference type="SAM" id="SignalP"/>
    </source>
</evidence>